<accession>A0A7K0DII6</accession>
<comment type="caution">
    <text evidence="2">The sequence shown here is derived from an EMBL/GenBank/DDBJ whole genome shotgun (WGS) entry which is preliminary data.</text>
</comment>
<reference evidence="2 3" key="1">
    <citation type="submission" date="2019-10" db="EMBL/GenBank/DDBJ databases">
        <title>Nocardia macrotermitis sp. nov. and Nocardia aurantia sp. nov., isolated from the gut of fungus growing-termite Macrotermes natalensis.</title>
        <authorList>
            <person name="Benndorf R."/>
            <person name="Schwitalla J."/>
            <person name="Martin K."/>
            <person name="De Beer W."/>
            <person name="Kaster A.-K."/>
            <person name="Vollmers J."/>
            <person name="Poulsen M."/>
            <person name="Beemelmanns C."/>
        </authorList>
    </citation>
    <scope>NUCLEOTIDE SEQUENCE [LARGE SCALE GENOMIC DNA]</scope>
    <source>
        <strain evidence="2 3">RB56</strain>
    </source>
</reference>
<dbReference type="Gene3D" id="3.30.450.30">
    <property type="entry name" value="Dynein light chain 2a, cytoplasmic"/>
    <property type="match status" value="1"/>
</dbReference>
<evidence type="ECO:0000259" key="1">
    <source>
        <dbReference type="SMART" id="SM00960"/>
    </source>
</evidence>
<sequence length="164" mass="17321">MTLRLRRNTRSTVLGEFIGRFTKVAMPGSEPNPKVLAELRALRERLPKLTGALVASNDGLLVAHDLPSHIEPNGIAALAASQLAVSHRLVTTAHGGGFHEVVVNGTDGYAVIYAAGWTSLTVLAGPDVNVGRLHLESRPAARAIADHLKPAVDEPGTDRITDTG</sequence>
<dbReference type="InterPro" id="IPR004942">
    <property type="entry name" value="Roadblock/LAMTOR2_dom"/>
</dbReference>
<dbReference type="SUPFAM" id="SSF103196">
    <property type="entry name" value="Roadblock/LC7 domain"/>
    <property type="match status" value="1"/>
</dbReference>
<dbReference type="Proteomes" id="UP000431401">
    <property type="component" value="Unassembled WGS sequence"/>
</dbReference>
<proteinExistence type="predicted"/>
<dbReference type="Pfam" id="PF03259">
    <property type="entry name" value="Robl_LC7"/>
    <property type="match status" value="1"/>
</dbReference>
<evidence type="ECO:0000313" key="2">
    <source>
        <dbReference type="EMBL" id="MQY25401.1"/>
    </source>
</evidence>
<dbReference type="AlphaFoldDB" id="A0A7K0DII6"/>
<organism evidence="2 3">
    <name type="scientific">Nocardia aurantia</name>
    <dbReference type="NCBI Taxonomy" id="2585199"/>
    <lineage>
        <taxon>Bacteria</taxon>
        <taxon>Bacillati</taxon>
        <taxon>Actinomycetota</taxon>
        <taxon>Actinomycetes</taxon>
        <taxon>Mycobacteriales</taxon>
        <taxon>Nocardiaceae</taxon>
        <taxon>Nocardia</taxon>
    </lineage>
</organism>
<keyword evidence="3" id="KW-1185">Reference proteome</keyword>
<protein>
    <recommendedName>
        <fullName evidence="1">Roadblock/LAMTOR2 domain-containing protein</fullName>
    </recommendedName>
</protein>
<feature type="domain" description="Roadblock/LAMTOR2" evidence="1">
    <location>
        <begin position="36"/>
        <end position="124"/>
    </location>
</feature>
<dbReference type="SMART" id="SM00960">
    <property type="entry name" value="Robl_LC7"/>
    <property type="match status" value="1"/>
</dbReference>
<dbReference type="EMBL" id="WEGI01000002">
    <property type="protein sequence ID" value="MQY25401.1"/>
    <property type="molecule type" value="Genomic_DNA"/>
</dbReference>
<name>A0A7K0DII6_9NOCA</name>
<evidence type="ECO:0000313" key="3">
    <source>
        <dbReference type="Proteomes" id="UP000431401"/>
    </source>
</evidence>
<gene>
    <name evidence="2" type="ORF">NRB56_09580</name>
</gene>